<dbReference type="InterPro" id="IPR016024">
    <property type="entry name" value="ARM-type_fold"/>
</dbReference>
<comment type="caution">
    <text evidence="2">The sequence shown here is derived from an EMBL/GenBank/DDBJ whole genome shotgun (WGS) entry which is preliminary data.</text>
</comment>
<accession>A0ABV0J2Y9</accession>
<keyword evidence="1" id="KW-1133">Transmembrane helix</keyword>
<keyword evidence="1" id="KW-0812">Transmembrane</keyword>
<dbReference type="EMBL" id="JAMPKM010000001">
    <property type="protein sequence ID" value="MEP0816145.1"/>
    <property type="molecule type" value="Genomic_DNA"/>
</dbReference>
<evidence type="ECO:0000313" key="3">
    <source>
        <dbReference type="Proteomes" id="UP001464891"/>
    </source>
</evidence>
<keyword evidence="3" id="KW-1185">Reference proteome</keyword>
<keyword evidence="1" id="KW-0472">Membrane</keyword>
<evidence type="ECO:0000256" key="1">
    <source>
        <dbReference type="SAM" id="Phobius"/>
    </source>
</evidence>
<dbReference type="SUPFAM" id="SSF48371">
    <property type="entry name" value="ARM repeat"/>
    <property type="match status" value="1"/>
</dbReference>
<dbReference type="RefSeq" id="WP_190431859.1">
    <property type="nucleotide sequence ID" value="NZ_JAMPKM010000001.1"/>
</dbReference>
<dbReference type="Proteomes" id="UP001464891">
    <property type="component" value="Unassembled WGS sequence"/>
</dbReference>
<feature type="transmembrane region" description="Helical" evidence="1">
    <location>
        <begin position="43"/>
        <end position="73"/>
    </location>
</feature>
<feature type="transmembrane region" description="Helical" evidence="1">
    <location>
        <begin position="127"/>
        <end position="152"/>
    </location>
</feature>
<evidence type="ECO:0000313" key="2">
    <source>
        <dbReference type="EMBL" id="MEP0816145.1"/>
    </source>
</evidence>
<evidence type="ECO:0008006" key="4">
    <source>
        <dbReference type="Google" id="ProtNLM"/>
    </source>
</evidence>
<reference evidence="2 3" key="1">
    <citation type="submission" date="2022-04" db="EMBL/GenBank/DDBJ databases">
        <title>Positive selection, recombination, and allopatry shape intraspecific diversity of widespread and dominant cyanobacteria.</title>
        <authorList>
            <person name="Wei J."/>
            <person name="Shu W."/>
            <person name="Hu C."/>
        </authorList>
    </citation>
    <scope>NUCLEOTIDE SEQUENCE [LARGE SCALE GENOMIC DNA]</scope>
    <source>
        <strain evidence="2 3">GB2-A4</strain>
    </source>
</reference>
<gene>
    <name evidence="2" type="ORF">NC998_03430</name>
</gene>
<name>A0ABV0J2Y9_9CYAN</name>
<feature type="transmembrane region" description="Helical" evidence="1">
    <location>
        <begin position="100"/>
        <end position="121"/>
    </location>
</feature>
<proteinExistence type="predicted"/>
<organism evidence="2 3">
    <name type="scientific">Trichocoleus desertorum GB2-A4</name>
    <dbReference type="NCBI Taxonomy" id="2933944"/>
    <lineage>
        <taxon>Bacteria</taxon>
        <taxon>Bacillati</taxon>
        <taxon>Cyanobacteriota</taxon>
        <taxon>Cyanophyceae</taxon>
        <taxon>Leptolyngbyales</taxon>
        <taxon>Trichocoleusaceae</taxon>
        <taxon>Trichocoleus</taxon>
    </lineage>
</organism>
<sequence length="269" mass="29913">MAQASSRRRQLINEVQASLPEFPVAALKQLFWLSSGDQGSRTWFWGMAVMTVLLIWHWKLLFALGIGILILLLTHSLQAGTWQIPWADLRRHLKGTKQRFGLAVASGAIAALSTYISLVIWSEAESFWSATGAILQGFGTLAVLVLFIGHLLEHQDEQPTARFDQLVRDLTHADALKRLIAVHQLTQAVTVPTADRGQRRSVVDYLRLLLTQESEPVVRNAVLQSLQSLEKAHRITQAQLPPASAPVVKYTATRVRRPVATVPLAKVKL</sequence>
<protein>
    <recommendedName>
        <fullName evidence="4">Armadillo-type fold-containing protein</fullName>
    </recommendedName>
</protein>